<keyword evidence="2" id="KW-1133">Transmembrane helix</keyword>
<feature type="compositionally biased region" description="Polar residues" evidence="1">
    <location>
        <begin position="390"/>
        <end position="403"/>
    </location>
</feature>
<name>A0A9P5S0Z2_9FUNG</name>
<feature type="transmembrane region" description="Helical" evidence="2">
    <location>
        <begin position="33"/>
        <end position="52"/>
    </location>
</feature>
<proteinExistence type="predicted"/>
<evidence type="ECO:0000256" key="2">
    <source>
        <dbReference type="SAM" id="Phobius"/>
    </source>
</evidence>
<protein>
    <submittedName>
        <fullName evidence="3">Uncharacterized protein</fullName>
    </submittedName>
</protein>
<dbReference type="AlphaFoldDB" id="A0A9P5S0Z2"/>
<feature type="transmembrane region" description="Helical" evidence="2">
    <location>
        <begin position="64"/>
        <end position="88"/>
    </location>
</feature>
<feature type="compositionally biased region" description="Polar residues" evidence="1">
    <location>
        <begin position="486"/>
        <end position="495"/>
    </location>
</feature>
<gene>
    <name evidence="3" type="ORF">BG015_005445</name>
</gene>
<dbReference type="Proteomes" id="UP000748756">
    <property type="component" value="Unassembled WGS sequence"/>
</dbReference>
<comment type="caution">
    <text evidence="3">The sequence shown here is derived from an EMBL/GenBank/DDBJ whole genome shotgun (WGS) entry which is preliminary data.</text>
</comment>
<evidence type="ECO:0000313" key="3">
    <source>
        <dbReference type="EMBL" id="KAF9152329.1"/>
    </source>
</evidence>
<feature type="compositionally biased region" description="Basic and acidic residues" evidence="1">
    <location>
        <begin position="372"/>
        <end position="389"/>
    </location>
</feature>
<sequence>MGFRPNGFLHGSLWLQATALVVLTSLLADSSAWIGAILTAFGLCFVCVGIGAAHMMSLGYLYSYATLVGVWNLLAVTHTLIICGLITLPHETIDPTLLQGQKIAEGQSYTLKIAVPVLYVIQTCSWLFSLVCLVCLRVVVSDDVTHGFEIQDPKRESATHSLEGTQYSWEGQRRSKRSSRSFMGFRQSGVAPLESPSHRAGTSEQQQQKYTLMNRHADHSYGTYEMQEPEKSWVSEEQRSSQDSNIIIFPKDKRISQVVLTFRDDISKDSDTTLANLTKPVSAVTNGGVLEARTVFITNHHYGLGDMLFDQPGESLSEMIFKAVQPISMDLAPKETFKAGHTKETFKAGHTKEAFKAGLAKETFKACHAKETTIRASHESEQTDSDTRAESPTFSPKSPTLSATTTLDEFGVSEQDGGHEGALTELALNPTSDSGVNLSSELREDPYSQPSQISYEEWISRQQGANSAAAPLKCPNHVPTVPGRRSSLNQPTHYSLYSGDENDLNHYEHHSQFVSPAMQPNTPDAHPYSSDHSTSTTSSTSSDRSNVQFTTHPTPPPRPKPSLASIPLQYWRNRNNSSNNNHADESGPSSPLSSNSSVPFSLVSTFSKKKRQPPTLPTADSLPQPPPLVIPIIVLHPDEEDGEPARVLSEMDIEYLSTMPPAPLRPLIPSWEEGEEDEYYDQDINEGYDYDDYHQGYEQGYEEEGEGEEEIGEIIDEEEGMSAGMDVDGGGAKEVIGSGVVGRLEHPGVNPEVEYDPYALDVPIHLEIDLQGLEQGDVAGYGYI</sequence>
<keyword evidence="2" id="KW-0812">Transmembrane</keyword>
<evidence type="ECO:0000313" key="4">
    <source>
        <dbReference type="Proteomes" id="UP000748756"/>
    </source>
</evidence>
<dbReference type="EMBL" id="JAAAUQ010000252">
    <property type="protein sequence ID" value="KAF9152329.1"/>
    <property type="molecule type" value="Genomic_DNA"/>
</dbReference>
<feature type="compositionally biased region" description="Low complexity" evidence="1">
    <location>
        <begin position="572"/>
        <end position="604"/>
    </location>
</feature>
<keyword evidence="2" id="KW-0472">Membrane</keyword>
<feature type="compositionally biased region" description="Polar residues" evidence="1">
    <location>
        <begin position="159"/>
        <end position="169"/>
    </location>
</feature>
<keyword evidence="4" id="KW-1185">Reference proteome</keyword>
<feature type="transmembrane region" description="Helical" evidence="2">
    <location>
        <begin position="7"/>
        <end position="27"/>
    </location>
</feature>
<feature type="region of interest" description="Disordered" evidence="1">
    <location>
        <begin position="372"/>
        <end position="403"/>
    </location>
</feature>
<feature type="compositionally biased region" description="Polar residues" evidence="1">
    <location>
        <begin position="512"/>
        <end position="522"/>
    </location>
</feature>
<reference evidence="3" key="1">
    <citation type="journal article" date="2020" name="Fungal Divers.">
        <title>Resolving the Mortierellaceae phylogeny through synthesis of multi-gene phylogenetics and phylogenomics.</title>
        <authorList>
            <person name="Vandepol N."/>
            <person name="Liber J."/>
            <person name="Desiro A."/>
            <person name="Na H."/>
            <person name="Kennedy M."/>
            <person name="Barry K."/>
            <person name="Grigoriev I.V."/>
            <person name="Miller A.N."/>
            <person name="O'Donnell K."/>
            <person name="Stajich J.E."/>
            <person name="Bonito G."/>
        </authorList>
    </citation>
    <scope>NUCLEOTIDE SEQUENCE</scope>
    <source>
        <strain evidence="3">NRRL 6426</strain>
    </source>
</reference>
<feature type="region of interest" description="Disordered" evidence="1">
    <location>
        <begin position="155"/>
        <end position="181"/>
    </location>
</feature>
<feature type="region of interest" description="Disordered" evidence="1">
    <location>
        <begin position="466"/>
        <end position="627"/>
    </location>
</feature>
<feature type="compositionally biased region" description="Low complexity" evidence="1">
    <location>
        <begin position="530"/>
        <end position="545"/>
    </location>
</feature>
<evidence type="ECO:0000256" key="1">
    <source>
        <dbReference type="SAM" id="MobiDB-lite"/>
    </source>
</evidence>
<feature type="region of interest" description="Disordered" evidence="1">
    <location>
        <begin position="423"/>
        <end position="449"/>
    </location>
</feature>
<feature type="compositionally biased region" description="Polar residues" evidence="1">
    <location>
        <begin position="429"/>
        <end position="440"/>
    </location>
</feature>
<accession>A0A9P5S0Z2</accession>
<organism evidence="3 4">
    <name type="scientific">Linnemannia schmuckeri</name>
    <dbReference type="NCBI Taxonomy" id="64567"/>
    <lineage>
        <taxon>Eukaryota</taxon>
        <taxon>Fungi</taxon>
        <taxon>Fungi incertae sedis</taxon>
        <taxon>Mucoromycota</taxon>
        <taxon>Mortierellomycotina</taxon>
        <taxon>Mortierellomycetes</taxon>
        <taxon>Mortierellales</taxon>
        <taxon>Mortierellaceae</taxon>
        <taxon>Linnemannia</taxon>
    </lineage>
</organism>
<dbReference type="OrthoDB" id="2414229at2759"/>